<evidence type="ECO:0000256" key="1">
    <source>
        <dbReference type="ARBA" id="ARBA00022679"/>
    </source>
</evidence>
<dbReference type="PANTHER" id="PTHR11907">
    <property type="entry name" value="AMIDOPHOSPHORIBOSYLTRANSFERASE"/>
    <property type="match status" value="1"/>
</dbReference>
<proteinExistence type="predicted"/>
<dbReference type="CDD" id="cd06223">
    <property type="entry name" value="PRTases_typeI"/>
    <property type="match status" value="1"/>
</dbReference>
<dbReference type="SUPFAM" id="SSF56235">
    <property type="entry name" value="N-terminal nucleophile aminohydrolases (Ntn hydrolases)"/>
    <property type="match status" value="1"/>
</dbReference>
<dbReference type="Pfam" id="PF00156">
    <property type="entry name" value="Pribosyltran"/>
    <property type="match status" value="1"/>
</dbReference>
<dbReference type="Proteomes" id="UP000735302">
    <property type="component" value="Unassembled WGS sequence"/>
</dbReference>
<sequence length="311" mass="34807">MHKDCIWAVRDPFGNRPLCVGKLLPTDAFTGQKPADPNDFEAWIVASESCTFHPMGAKYVRDVLPGEILEINKDGMFSRCIVARPNSAPPAFCIFEYVYFARPDTVFEGQMVASVRRRCGRQLAKEWPVDVDLISTVPESATPAAMEYANTLDIPYLEVLCKNRYVGRTFIQPSSRLRKLGVIKKFGPLVDNFKGKRIVLVDDSIVRGNTMSAIVGLLKRCGAKEVHIRVASPPVKYPCYMGINIPTREELIANRLTEDEIAKEFGADSVRYLSLEGLKKAVCEGLEENKQEWGHCTACLGGVYPVEKLEW</sequence>
<dbReference type="Gene3D" id="3.40.50.2020">
    <property type="match status" value="1"/>
</dbReference>
<reference evidence="4 5" key="1">
    <citation type="journal article" date="2021" name="Elife">
        <title>Chloroplast acquisition without the gene transfer in kleptoplastic sea slugs, Plakobranchus ocellatus.</title>
        <authorList>
            <person name="Maeda T."/>
            <person name="Takahashi S."/>
            <person name="Yoshida T."/>
            <person name="Shimamura S."/>
            <person name="Takaki Y."/>
            <person name="Nagai Y."/>
            <person name="Toyoda A."/>
            <person name="Suzuki Y."/>
            <person name="Arimoto A."/>
            <person name="Ishii H."/>
            <person name="Satoh N."/>
            <person name="Nishiyama T."/>
            <person name="Hasebe M."/>
            <person name="Maruyama T."/>
            <person name="Minagawa J."/>
            <person name="Obokata J."/>
            <person name="Shigenobu S."/>
        </authorList>
    </citation>
    <scope>NUCLEOTIDE SEQUENCE [LARGE SCALE GENOMIC DNA]</scope>
</reference>
<dbReference type="PROSITE" id="PS51278">
    <property type="entry name" value="GATASE_TYPE_2"/>
    <property type="match status" value="1"/>
</dbReference>
<evidence type="ECO:0000313" key="5">
    <source>
        <dbReference type="Proteomes" id="UP000735302"/>
    </source>
</evidence>
<dbReference type="AlphaFoldDB" id="A0AAV3YGU4"/>
<dbReference type="InterPro" id="IPR000836">
    <property type="entry name" value="PRTase_dom"/>
</dbReference>
<protein>
    <submittedName>
        <fullName evidence="4">Amidophosphoribosyltransferase</fullName>
    </submittedName>
</protein>
<gene>
    <name evidence="4" type="ORF">PoB_000811800</name>
</gene>
<dbReference type="InterPro" id="IPR017932">
    <property type="entry name" value="GATase_2_dom"/>
</dbReference>
<dbReference type="EMBL" id="BLXT01000945">
    <property type="protein sequence ID" value="GFN81612.1"/>
    <property type="molecule type" value="Genomic_DNA"/>
</dbReference>
<comment type="caution">
    <text evidence="4">The sequence shown here is derived from an EMBL/GenBank/DDBJ whole genome shotgun (WGS) entry which is preliminary data.</text>
</comment>
<dbReference type="Gene3D" id="3.60.20.10">
    <property type="entry name" value="Glutamine Phosphoribosylpyrophosphate, subunit 1, domain 1"/>
    <property type="match status" value="1"/>
</dbReference>
<keyword evidence="1" id="KW-0808">Transferase</keyword>
<evidence type="ECO:0000259" key="3">
    <source>
        <dbReference type="PROSITE" id="PS51278"/>
    </source>
</evidence>
<organism evidence="4 5">
    <name type="scientific">Plakobranchus ocellatus</name>
    <dbReference type="NCBI Taxonomy" id="259542"/>
    <lineage>
        <taxon>Eukaryota</taxon>
        <taxon>Metazoa</taxon>
        <taxon>Spiralia</taxon>
        <taxon>Lophotrochozoa</taxon>
        <taxon>Mollusca</taxon>
        <taxon>Gastropoda</taxon>
        <taxon>Heterobranchia</taxon>
        <taxon>Euthyneura</taxon>
        <taxon>Panpulmonata</taxon>
        <taxon>Sacoglossa</taxon>
        <taxon>Placobranchoidea</taxon>
        <taxon>Plakobranchidae</taxon>
        <taxon>Plakobranchus</taxon>
    </lineage>
</organism>
<name>A0AAV3YGU4_9GAST</name>
<dbReference type="SUPFAM" id="SSF53271">
    <property type="entry name" value="PRTase-like"/>
    <property type="match status" value="1"/>
</dbReference>
<evidence type="ECO:0000313" key="4">
    <source>
        <dbReference type="EMBL" id="GFN81612.1"/>
    </source>
</evidence>
<feature type="domain" description="Glutamine amidotransferase type-2" evidence="3">
    <location>
        <begin position="1"/>
        <end position="74"/>
    </location>
</feature>
<accession>A0AAV3YGU4</accession>
<dbReference type="InterPro" id="IPR029055">
    <property type="entry name" value="Ntn_hydrolases_N"/>
</dbReference>
<dbReference type="InterPro" id="IPR029057">
    <property type="entry name" value="PRTase-like"/>
</dbReference>
<keyword evidence="5" id="KW-1185">Reference proteome</keyword>
<evidence type="ECO:0000256" key="2">
    <source>
        <dbReference type="ARBA" id="ARBA00022962"/>
    </source>
</evidence>
<dbReference type="GO" id="GO:0016740">
    <property type="term" value="F:transferase activity"/>
    <property type="evidence" value="ECO:0007669"/>
    <property type="project" value="UniProtKB-KW"/>
</dbReference>
<keyword evidence="2" id="KW-0315">Glutamine amidotransferase</keyword>